<keyword evidence="2" id="KW-0472">Membrane</keyword>
<feature type="region of interest" description="Disordered" evidence="1">
    <location>
        <begin position="133"/>
        <end position="162"/>
    </location>
</feature>
<dbReference type="EMBL" id="JBHTCO010000019">
    <property type="protein sequence ID" value="MFC7394239.1"/>
    <property type="molecule type" value="Genomic_DNA"/>
</dbReference>
<sequence>MNFLNRLLENLKAAFFQDKNKDHQDKPKKKKSPIRTLALLMLCGVALMLVSHFTAKHNSEKDASSTQVFSNQSKSQKLSAINSNLDKNKHFSSMGEYEKYYSDNLRSILEQINGVSDVSVMVTLASSEKNIYQENEKKQTSRTKETDSNGGKREVNETNEDGEVVTVDNGQEKKPVIIGKQKPEIRGVLVVAQGAESPTVKAWIMEAVSTVLDIPDYKVQVLPRKSKGDY</sequence>
<keyword evidence="2" id="KW-1133">Transmembrane helix</keyword>
<reference evidence="4" key="1">
    <citation type="journal article" date="2019" name="Int. J. Syst. Evol. Microbiol.">
        <title>The Global Catalogue of Microorganisms (GCM) 10K type strain sequencing project: providing services to taxonomists for standard genome sequencing and annotation.</title>
        <authorList>
            <consortium name="The Broad Institute Genomics Platform"/>
            <consortium name="The Broad Institute Genome Sequencing Center for Infectious Disease"/>
            <person name="Wu L."/>
            <person name="Ma J."/>
        </authorList>
    </citation>
    <scope>NUCLEOTIDE SEQUENCE [LARGE SCALE GENOMIC DNA]</scope>
    <source>
        <strain evidence="4">CGMCC 1.16305</strain>
    </source>
</reference>
<proteinExistence type="predicted"/>
<name>A0ABW2PYJ6_9BACL</name>
<feature type="compositionally biased region" description="Basic and acidic residues" evidence="1">
    <location>
        <begin position="134"/>
        <end position="156"/>
    </location>
</feature>
<feature type="transmembrane region" description="Helical" evidence="2">
    <location>
        <begin position="36"/>
        <end position="55"/>
    </location>
</feature>
<keyword evidence="2" id="KW-0812">Transmembrane</keyword>
<accession>A0ABW2PYJ6</accession>
<keyword evidence="4" id="KW-1185">Reference proteome</keyword>
<comment type="caution">
    <text evidence="3">The sequence shown here is derived from an EMBL/GenBank/DDBJ whole genome shotgun (WGS) entry which is preliminary data.</text>
</comment>
<dbReference type="RefSeq" id="WP_380967376.1">
    <property type="nucleotide sequence ID" value="NZ_JBHTCO010000019.1"/>
</dbReference>
<dbReference type="InterPro" id="IPR014195">
    <property type="entry name" value="Spore_III_AG"/>
</dbReference>
<protein>
    <submittedName>
        <fullName evidence="3">Stage III sporulation protein AG</fullName>
    </submittedName>
</protein>
<gene>
    <name evidence="3" type="primary">spoIIIAG</name>
    <name evidence="3" type="ORF">ACFQRG_14885</name>
</gene>
<organism evidence="3 4">
    <name type="scientific">Scopulibacillus cellulosilyticus</name>
    <dbReference type="NCBI Taxonomy" id="2665665"/>
    <lineage>
        <taxon>Bacteria</taxon>
        <taxon>Bacillati</taxon>
        <taxon>Bacillota</taxon>
        <taxon>Bacilli</taxon>
        <taxon>Bacillales</taxon>
        <taxon>Sporolactobacillaceae</taxon>
        <taxon>Scopulibacillus</taxon>
    </lineage>
</organism>
<evidence type="ECO:0000256" key="1">
    <source>
        <dbReference type="SAM" id="MobiDB-lite"/>
    </source>
</evidence>
<evidence type="ECO:0000313" key="4">
    <source>
        <dbReference type="Proteomes" id="UP001596505"/>
    </source>
</evidence>
<dbReference type="NCBIfam" id="TIGR02830">
    <property type="entry name" value="spore_III_AG"/>
    <property type="match status" value="1"/>
</dbReference>
<dbReference type="Proteomes" id="UP001596505">
    <property type="component" value="Unassembled WGS sequence"/>
</dbReference>
<evidence type="ECO:0000313" key="3">
    <source>
        <dbReference type="EMBL" id="MFC7394239.1"/>
    </source>
</evidence>
<evidence type="ECO:0000256" key="2">
    <source>
        <dbReference type="SAM" id="Phobius"/>
    </source>
</evidence>